<protein>
    <submittedName>
        <fullName evidence="2">Flp family type IVb pilin</fullName>
    </submittedName>
</protein>
<gene>
    <name evidence="2" type="ORF">G3W61_22975</name>
</gene>
<dbReference type="Pfam" id="PF04964">
    <property type="entry name" value="Flp_Fap"/>
    <property type="match status" value="1"/>
</dbReference>
<dbReference type="Proteomes" id="UP000471082">
    <property type="component" value="Unassembled WGS sequence"/>
</dbReference>
<keyword evidence="1" id="KW-1133">Transmembrane helix</keyword>
<reference evidence="2 3" key="1">
    <citation type="submission" date="2019-11" db="EMBL/GenBank/DDBJ databases">
        <title>Genome-resolved metagenomics to study the prevalence of co-infection and intraspecific heterogeneity among plant pathogen metapopulations.</title>
        <authorList>
            <person name="Newberry E."/>
            <person name="Bhandari R."/>
            <person name="Kemble J."/>
            <person name="Sikora E."/>
            <person name="Potnis N."/>
        </authorList>
    </citation>
    <scope>NUCLEOTIDE SEQUENCE [LARGE SCALE GENOMIC DNA]</scope>
    <source>
        <strain evidence="2">Xp_Tom_Tuscaloosa_18b</strain>
    </source>
</reference>
<keyword evidence="1" id="KW-0472">Membrane</keyword>
<keyword evidence="1" id="KW-0812">Transmembrane</keyword>
<dbReference type="InterPro" id="IPR007047">
    <property type="entry name" value="Flp_Fap"/>
</dbReference>
<evidence type="ECO:0000313" key="2">
    <source>
        <dbReference type="EMBL" id="NEL79076.1"/>
    </source>
</evidence>
<sequence length="63" mass="7054">MRAFLVHARMLWRDRRGATAIEYGLILALIVLVLITSLRALAGTTTTMWNDIAAEVLRSTSRP</sequence>
<dbReference type="EMBL" id="JAAGYU010000346">
    <property type="protein sequence ID" value="NEL79076.1"/>
    <property type="molecule type" value="Genomic_DNA"/>
</dbReference>
<comment type="caution">
    <text evidence="2">The sequence shown here is derived from an EMBL/GenBank/DDBJ whole genome shotgun (WGS) entry which is preliminary data.</text>
</comment>
<dbReference type="AlphaFoldDB" id="A0A6P0E7W7"/>
<organism evidence="2 3">
    <name type="scientific">Xanthomonas perforans</name>
    <dbReference type="NCBI Taxonomy" id="442694"/>
    <lineage>
        <taxon>Bacteria</taxon>
        <taxon>Pseudomonadati</taxon>
        <taxon>Pseudomonadota</taxon>
        <taxon>Gammaproteobacteria</taxon>
        <taxon>Lysobacterales</taxon>
        <taxon>Lysobacteraceae</taxon>
        <taxon>Xanthomonas</taxon>
    </lineage>
</organism>
<evidence type="ECO:0000256" key="1">
    <source>
        <dbReference type="SAM" id="Phobius"/>
    </source>
</evidence>
<name>A0A6P0E7W7_XANPE</name>
<accession>A0A6P0E7W7</accession>
<proteinExistence type="predicted"/>
<evidence type="ECO:0000313" key="3">
    <source>
        <dbReference type="Proteomes" id="UP000471082"/>
    </source>
</evidence>
<feature type="transmembrane region" description="Helical" evidence="1">
    <location>
        <begin position="20"/>
        <end position="42"/>
    </location>
</feature>